<protein>
    <submittedName>
        <fullName evidence="1">Uncharacterized protein</fullName>
    </submittedName>
</protein>
<dbReference type="AlphaFoldDB" id="A0A0P1AWI4"/>
<accession>A0A0P1AWI4</accession>
<dbReference type="GeneID" id="36397532"/>
<keyword evidence="2" id="KW-1185">Reference proteome</keyword>
<organism evidence="1 2">
    <name type="scientific">Plasmopara halstedii</name>
    <name type="common">Downy mildew of sunflower</name>
    <dbReference type="NCBI Taxonomy" id="4781"/>
    <lineage>
        <taxon>Eukaryota</taxon>
        <taxon>Sar</taxon>
        <taxon>Stramenopiles</taxon>
        <taxon>Oomycota</taxon>
        <taxon>Peronosporomycetes</taxon>
        <taxon>Peronosporales</taxon>
        <taxon>Peronosporaceae</taxon>
        <taxon>Plasmopara</taxon>
    </lineage>
</organism>
<dbReference type="EMBL" id="CCYD01001964">
    <property type="protein sequence ID" value="CEG46094.1"/>
    <property type="molecule type" value="Genomic_DNA"/>
</dbReference>
<dbReference type="RefSeq" id="XP_024582463.1">
    <property type="nucleotide sequence ID" value="XM_024716912.1"/>
</dbReference>
<name>A0A0P1AWI4_PLAHL</name>
<evidence type="ECO:0000313" key="1">
    <source>
        <dbReference type="EMBL" id="CEG46094.1"/>
    </source>
</evidence>
<evidence type="ECO:0000313" key="2">
    <source>
        <dbReference type="Proteomes" id="UP000054928"/>
    </source>
</evidence>
<sequence>MDLRRKSDAKKWLHVMYSLIINRYLSRTDQREGKDKQHQMDTNDHFDIEQYLAGSI</sequence>
<reference evidence="2" key="1">
    <citation type="submission" date="2014-09" db="EMBL/GenBank/DDBJ databases">
        <authorList>
            <person name="Sharma Rahul"/>
            <person name="Thines Marco"/>
        </authorList>
    </citation>
    <scope>NUCLEOTIDE SEQUENCE [LARGE SCALE GENOMIC DNA]</scope>
</reference>
<proteinExistence type="predicted"/>
<dbReference type="Proteomes" id="UP000054928">
    <property type="component" value="Unassembled WGS sequence"/>
</dbReference>